<gene>
    <name evidence="9" type="ORF">XNOV1_A022860</name>
</gene>
<evidence type="ECO:0000256" key="2">
    <source>
        <dbReference type="ARBA" id="ARBA00004123"/>
    </source>
</evidence>
<dbReference type="GO" id="GO:0016787">
    <property type="term" value="F:hydrolase activity"/>
    <property type="evidence" value="ECO:0007669"/>
    <property type="project" value="UniProtKB-KW"/>
</dbReference>
<keyword evidence="5" id="KW-0479">Metal-binding</keyword>
<organism evidence="9 10">
    <name type="scientific">Xyrichtys novacula</name>
    <name type="common">Pearly razorfish</name>
    <name type="synonym">Hemipteronotus novacula</name>
    <dbReference type="NCBI Taxonomy" id="13765"/>
    <lineage>
        <taxon>Eukaryota</taxon>
        <taxon>Metazoa</taxon>
        <taxon>Chordata</taxon>
        <taxon>Craniata</taxon>
        <taxon>Vertebrata</taxon>
        <taxon>Euteleostomi</taxon>
        <taxon>Actinopterygii</taxon>
        <taxon>Neopterygii</taxon>
        <taxon>Teleostei</taxon>
        <taxon>Neoteleostei</taxon>
        <taxon>Acanthomorphata</taxon>
        <taxon>Eupercaria</taxon>
        <taxon>Labriformes</taxon>
        <taxon>Labridae</taxon>
        <taxon>Xyrichtys</taxon>
    </lineage>
</organism>
<dbReference type="GO" id="GO:0005634">
    <property type="term" value="C:nucleus"/>
    <property type="evidence" value="ECO:0007669"/>
    <property type="project" value="UniProtKB-SubCell"/>
</dbReference>
<dbReference type="PANTHER" id="PTHR22930">
    <property type="match status" value="1"/>
</dbReference>
<comment type="cofactor">
    <cofactor evidence="1">
        <name>a divalent metal cation</name>
        <dbReference type="ChEBI" id="CHEBI:60240"/>
    </cofactor>
</comment>
<evidence type="ECO:0000313" key="10">
    <source>
        <dbReference type="Proteomes" id="UP001178508"/>
    </source>
</evidence>
<accession>A0AAV1EHM8</accession>
<evidence type="ECO:0000256" key="7">
    <source>
        <dbReference type="ARBA" id="ARBA00023242"/>
    </source>
</evidence>
<evidence type="ECO:0000256" key="5">
    <source>
        <dbReference type="ARBA" id="ARBA00022723"/>
    </source>
</evidence>
<name>A0AAV1EHM8_XYRNO</name>
<keyword evidence="6" id="KW-0378">Hydrolase</keyword>
<comment type="subcellular location">
    <subcellularLocation>
        <location evidence="2">Nucleus</location>
    </subcellularLocation>
</comment>
<evidence type="ECO:0000256" key="1">
    <source>
        <dbReference type="ARBA" id="ARBA00001968"/>
    </source>
</evidence>
<evidence type="ECO:0000259" key="8">
    <source>
        <dbReference type="Pfam" id="PF13359"/>
    </source>
</evidence>
<dbReference type="GO" id="GO:0046872">
    <property type="term" value="F:metal ion binding"/>
    <property type="evidence" value="ECO:0007669"/>
    <property type="project" value="UniProtKB-KW"/>
</dbReference>
<keyword evidence="4" id="KW-0540">Nuclease</keyword>
<evidence type="ECO:0000256" key="4">
    <source>
        <dbReference type="ARBA" id="ARBA00022722"/>
    </source>
</evidence>
<comment type="caution">
    <text evidence="9">The sequence shown here is derived from an EMBL/GenBank/DDBJ whole genome shotgun (WGS) entry which is preliminary data.</text>
</comment>
<dbReference type="Proteomes" id="UP001178508">
    <property type="component" value="Unassembled WGS sequence"/>
</dbReference>
<dbReference type="EMBL" id="CAUIWU010000004">
    <property type="protein sequence ID" value="CAJ1048220.1"/>
    <property type="molecule type" value="Genomic_DNA"/>
</dbReference>
<dbReference type="InterPro" id="IPR045249">
    <property type="entry name" value="HARBI1-like"/>
</dbReference>
<reference evidence="9" key="1">
    <citation type="submission" date="2023-08" db="EMBL/GenBank/DDBJ databases">
        <authorList>
            <person name="Alioto T."/>
            <person name="Alioto T."/>
            <person name="Gomez Garrido J."/>
        </authorList>
    </citation>
    <scope>NUCLEOTIDE SEQUENCE</scope>
</reference>
<sequence>MFLQLQARGSELLYYCIPKVSLEGADLWKDFRLTRPSLEHLIHLLQGDHYHGWGKALEVLDFVYWLACGTSYRVVSEAFDIPRSTCHDMVHRVSSDIHQVFRRFLHLPNRAELEEIGAGFQQLAGHPAFCKVAGSIDRCHVRIVPPGQFGADFFNRKLFHSVQFQAIVDHKGRFLDVHVGFPGSVHDSRVLGCSPVYVHQLYPSPGWCLLGDGDYPCISEPLTLISPFREPLRNPTQERFNARHSRARSVVERAFGVLKTRDILEPEDGEEVDGDDNCLAAHDLAQQTGDAFRDRMAAAISVPEEQIPALREHDY</sequence>
<evidence type="ECO:0000256" key="6">
    <source>
        <dbReference type="ARBA" id="ARBA00022801"/>
    </source>
</evidence>
<dbReference type="GO" id="GO:0004518">
    <property type="term" value="F:nuclease activity"/>
    <property type="evidence" value="ECO:0007669"/>
    <property type="project" value="UniProtKB-KW"/>
</dbReference>
<keyword evidence="7" id="KW-0539">Nucleus</keyword>
<evidence type="ECO:0000256" key="3">
    <source>
        <dbReference type="ARBA" id="ARBA00006958"/>
    </source>
</evidence>
<keyword evidence="10" id="KW-1185">Reference proteome</keyword>
<evidence type="ECO:0000313" key="9">
    <source>
        <dbReference type="EMBL" id="CAJ1048220.1"/>
    </source>
</evidence>
<dbReference type="AlphaFoldDB" id="A0AAV1EHM8"/>
<dbReference type="Pfam" id="PF13359">
    <property type="entry name" value="DDE_Tnp_4"/>
    <property type="match status" value="1"/>
</dbReference>
<feature type="domain" description="DDE Tnp4" evidence="8">
    <location>
        <begin position="136"/>
        <end position="261"/>
    </location>
</feature>
<proteinExistence type="inferred from homology"/>
<comment type="similarity">
    <text evidence="3">Belongs to the HARBI1 family.</text>
</comment>
<dbReference type="PANTHER" id="PTHR22930:SF206">
    <property type="entry name" value="NUCLEASE HARBI1"/>
    <property type="match status" value="1"/>
</dbReference>
<protein>
    <submittedName>
        <fullName evidence="9">Nuclease HARBI1</fullName>
    </submittedName>
</protein>
<dbReference type="InterPro" id="IPR027806">
    <property type="entry name" value="HARBI1_dom"/>
</dbReference>